<protein>
    <submittedName>
        <fullName evidence="1">Uncharacterized protein</fullName>
    </submittedName>
</protein>
<dbReference type="RefSeq" id="WP_220661482.1">
    <property type="nucleotide sequence ID" value="NZ_CP069370.1"/>
</dbReference>
<proteinExistence type="predicted"/>
<dbReference type="GO" id="GO:0016788">
    <property type="term" value="F:hydrolase activity, acting on ester bonds"/>
    <property type="evidence" value="ECO:0007669"/>
    <property type="project" value="UniProtKB-ARBA"/>
</dbReference>
<keyword evidence="2" id="KW-1185">Reference proteome</keyword>
<sequence>MDRNVLIVGHSHVQCLATAALKAGNDNVEVVSIRKFPGFRSASPESVATMVLEGAKQKCPDAICLCLQGNEHNMLGLLEHPIPFSIGGSRTGSIPDQQAGRWFIPHSVVQDSFRERLHKVPKIAEALLSVFPSARPLFLMPPPPISDWEHLLEFPGVFEDKLHLGPAPDALRLQLYEMECQVFKEFAAALNAPVIEAAAETLDDRGFLKKGLYANDPSHANPQYGKIMLDLVLQGAMKPR</sequence>
<dbReference type="AlphaFoldDB" id="A0A8G0ZUW0"/>
<dbReference type="SUPFAM" id="SSF52266">
    <property type="entry name" value="SGNH hydrolase"/>
    <property type="match status" value="1"/>
</dbReference>
<evidence type="ECO:0000313" key="1">
    <source>
        <dbReference type="EMBL" id="QYZ69262.1"/>
    </source>
</evidence>
<reference evidence="1" key="1">
    <citation type="submission" date="2021-02" db="EMBL/GenBank/DDBJ databases">
        <title>Rhodobacter shimadae sp. nov., an aerobic anoxygenic phototrophic bacterium isolated from a hot spring.</title>
        <authorList>
            <person name="Muramatsu S."/>
            <person name="Haruta S."/>
            <person name="Hirose S."/>
            <person name="Hanada S."/>
        </authorList>
    </citation>
    <scope>NUCLEOTIDE SEQUENCE</scope>
    <source>
        <strain evidence="1">N10</strain>
    </source>
</reference>
<organism evidence="1 2">
    <name type="scientific">Neotabrizicola shimadae</name>
    <dbReference type="NCBI Taxonomy" id="2807096"/>
    <lineage>
        <taxon>Bacteria</taxon>
        <taxon>Pseudomonadati</taxon>
        <taxon>Pseudomonadota</taxon>
        <taxon>Alphaproteobacteria</taxon>
        <taxon>Rhodobacterales</taxon>
        <taxon>Paracoccaceae</taxon>
        <taxon>Neotabrizicola</taxon>
    </lineage>
</organism>
<evidence type="ECO:0000313" key="2">
    <source>
        <dbReference type="Proteomes" id="UP000826300"/>
    </source>
</evidence>
<name>A0A8G0ZUW0_9RHOB</name>
<dbReference type="EMBL" id="CP069370">
    <property type="protein sequence ID" value="QYZ69262.1"/>
    <property type="molecule type" value="Genomic_DNA"/>
</dbReference>
<gene>
    <name evidence="1" type="ORF">JO391_16200</name>
</gene>
<dbReference type="InterPro" id="IPR036514">
    <property type="entry name" value="SGNH_hydro_sf"/>
</dbReference>
<dbReference type="KEGG" id="nsm:JO391_16200"/>
<accession>A0A8G0ZUW0</accession>
<dbReference type="Gene3D" id="3.40.50.1110">
    <property type="entry name" value="SGNH hydrolase"/>
    <property type="match status" value="1"/>
</dbReference>
<dbReference type="Proteomes" id="UP000826300">
    <property type="component" value="Chromosome"/>
</dbReference>